<keyword evidence="4 15" id="KW-0812">Transmembrane</keyword>
<feature type="non-terminal residue" evidence="16">
    <location>
        <position position="1"/>
    </location>
</feature>
<evidence type="ECO:0000256" key="1">
    <source>
        <dbReference type="ARBA" id="ARBA00004477"/>
    </source>
</evidence>
<evidence type="ECO:0000256" key="10">
    <source>
        <dbReference type="ARBA" id="ARBA00083563"/>
    </source>
</evidence>
<dbReference type="InterPro" id="IPR007246">
    <property type="entry name" value="Gaa1"/>
</dbReference>
<name>A0A8J7NJU9_ATRSP</name>
<dbReference type="FunFam" id="3.40.630.10:FF:000047">
    <property type="entry name" value="Glycosylphosphatidylinositol anchor attachment 1 protein"/>
    <property type="match status" value="1"/>
</dbReference>
<evidence type="ECO:0000256" key="5">
    <source>
        <dbReference type="ARBA" id="ARBA00022824"/>
    </source>
</evidence>
<dbReference type="GO" id="GO:0016255">
    <property type="term" value="P:attachment of GPI anchor to protein"/>
    <property type="evidence" value="ECO:0007669"/>
    <property type="project" value="TreeGrafter"/>
</dbReference>
<gene>
    <name evidence="16" type="primary">Gpaa1</name>
    <name evidence="16" type="ORF">GTO95_0008261</name>
</gene>
<keyword evidence="5" id="KW-0256">Endoplasmic reticulum</keyword>
<evidence type="ECO:0000256" key="9">
    <source>
        <dbReference type="ARBA" id="ARBA00023180"/>
    </source>
</evidence>
<feature type="transmembrane region" description="Helical" evidence="15">
    <location>
        <begin position="543"/>
        <end position="565"/>
    </location>
</feature>
<dbReference type="PIRSF" id="PIRSF036762">
    <property type="entry name" value="GAA1"/>
    <property type="match status" value="1"/>
</dbReference>
<evidence type="ECO:0000256" key="8">
    <source>
        <dbReference type="ARBA" id="ARBA00023157"/>
    </source>
</evidence>
<dbReference type="SUPFAM" id="SSF53187">
    <property type="entry name" value="Zn-dependent exopeptidases"/>
    <property type="match status" value="1"/>
</dbReference>
<dbReference type="Pfam" id="PF04114">
    <property type="entry name" value="Gaa1"/>
    <property type="match status" value="1"/>
</dbReference>
<keyword evidence="8" id="KW-1015">Disulfide bond</keyword>
<keyword evidence="3" id="KW-0337">GPI-anchor biosynthesis</keyword>
<keyword evidence="7 15" id="KW-0472">Membrane</keyword>
<evidence type="ECO:0000256" key="14">
    <source>
        <dbReference type="ARBA" id="ARBA00093661"/>
    </source>
</evidence>
<dbReference type="Proteomes" id="UP000736164">
    <property type="component" value="Unassembled WGS sequence"/>
</dbReference>
<sequence>VLCYLAGVAWFMGLAFEPFTLRTYMSENAMGSTMVEERFTGGERALSAAREFAVHKKKAGGMPVEWLVQAMQSRGLEVYTQTFSRTLPFPDESKERYMVRGTNVYGILRAPRAPRTESLVLSAPCSPGTANNQAVGLLLSLAQYFRGQIYWAKDLIFLVNDHDLIGMEAWLEGYHDVNITGISAQPLQGRGGSIQAALSLELSSDVITSLDLVLEGLNGQLPNLDLTNLFYAFCQKTGILCTIQGKLQRNDWDTVAGYTHSVETMLLMVLRQASGRPWGDHGLFLRYHIEAATVRGINSFRQYKTDITTVGKLLEGMYRKLNNLLERLHQSYFFYLLPSLSRFVSIGYYMPAFSLLALILLLRLNLRGRDGDGRRERGGARLRERELLSSLTVTHALDLWVQLSTPIAGLEDGTVEGEEVSGPGVLSLVTPVLISHLTGVALYILPVLSQHAAVQHFPVSETEAVVLTAITIYVAGLALPHNTHRVLSGVGTERGWRLLKLLALLYLAMLLGCTALINFSLGFILALTQVPIAALITPHVPRLLCAGAMILLSPGCTLLLCLFLYQELQEAPLTLLEGWGLFLSAVSQGILDHHLYGSLLYPLLALFIFPCWLLLWNILFWK</sequence>
<protein>
    <recommendedName>
        <fullName evidence="13">GPI-anchor transamidase component GPAA1</fullName>
    </recommendedName>
    <alternativeName>
        <fullName evidence="10">GAA1 protein homolog</fullName>
    </alternativeName>
    <alternativeName>
        <fullName evidence="14">Glycosylphosphatidylinositol anchor attachment 1 protein</fullName>
    </alternativeName>
</protein>
<feature type="non-terminal residue" evidence="16">
    <location>
        <position position="622"/>
    </location>
</feature>
<keyword evidence="17" id="KW-1185">Reference proteome</keyword>
<feature type="transmembrane region" description="Helical" evidence="15">
    <location>
        <begin position="346"/>
        <end position="366"/>
    </location>
</feature>
<keyword evidence="9" id="KW-0325">Glycoprotein</keyword>
<proteinExistence type="predicted"/>
<comment type="subunit">
    <text evidence="12">Heteropentamer. Part of the GPI-anchor transamidase complex, consisting of PIGK, PIGT, PIGS, PIGU and GAA1. Interacts with PIGK.</text>
</comment>
<evidence type="ECO:0000256" key="2">
    <source>
        <dbReference type="ARBA" id="ARBA00004687"/>
    </source>
</evidence>
<feature type="transmembrane region" description="Helical" evidence="15">
    <location>
        <begin position="387"/>
        <end position="405"/>
    </location>
</feature>
<keyword evidence="6 15" id="KW-1133">Transmembrane helix</keyword>
<dbReference type="GO" id="GO:0006506">
    <property type="term" value="P:GPI anchor biosynthetic process"/>
    <property type="evidence" value="ECO:0007669"/>
    <property type="project" value="UniProtKB-KW"/>
</dbReference>
<comment type="pathway">
    <text evidence="2">Glycolipid biosynthesis; glycosylphosphatidylinositol-anchor biosynthesis.</text>
</comment>
<comment type="function">
    <text evidence="11">Component of the glycosylphosphatidylinositol-anchor (GPI-anchor) transamidase (GPI-T) complex that catalyzes the formation of the linkage between a proprotein and a GPI-anchor and participates in GPI anchored protein biosynthesis. Binds GPI-anchor.</text>
</comment>
<dbReference type="Gene3D" id="3.40.630.10">
    <property type="entry name" value="Zn peptidases"/>
    <property type="match status" value="1"/>
</dbReference>
<evidence type="ECO:0000256" key="15">
    <source>
        <dbReference type="SAM" id="Phobius"/>
    </source>
</evidence>
<dbReference type="PANTHER" id="PTHR13304:SF0">
    <property type="entry name" value="GLYCOSYLPHOSPHATIDYLINOSITOL ANCHOR ATTACHMENT 1 PROTEIN"/>
    <property type="match status" value="1"/>
</dbReference>
<feature type="transmembrane region" description="Helical" evidence="15">
    <location>
        <begin position="503"/>
        <end position="536"/>
    </location>
</feature>
<evidence type="ECO:0000313" key="17">
    <source>
        <dbReference type="Proteomes" id="UP000736164"/>
    </source>
</evidence>
<feature type="transmembrane region" description="Helical" evidence="15">
    <location>
        <begin position="599"/>
        <end position="621"/>
    </location>
</feature>
<evidence type="ECO:0000256" key="4">
    <source>
        <dbReference type="ARBA" id="ARBA00022692"/>
    </source>
</evidence>
<evidence type="ECO:0000256" key="11">
    <source>
        <dbReference type="ARBA" id="ARBA00093336"/>
    </source>
</evidence>
<dbReference type="EMBL" id="JAAWVO010016578">
    <property type="protein sequence ID" value="MBN3314627.1"/>
    <property type="molecule type" value="Genomic_DNA"/>
</dbReference>
<evidence type="ECO:0000256" key="6">
    <source>
        <dbReference type="ARBA" id="ARBA00022989"/>
    </source>
</evidence>
<accession>A0A8J7NJU9</accession>
<evidence type="ECO:0000256" key="13">
    <source>
        <dbReference type="ARBA" id="ARBA00093619"/>
    </source>
</evidence>
<dbReference type="GO" id="GO:0042765">
    <property type="term" value="C:GPI-anchor transamidase complex"/>
    <property type="evidence" value="ECO:0007669"/>
    <property type="project" value="InterPro"/>
</dbReference>
<evidence type="ECO:0000256" key="3">
    <source>
        <dbReference type="ARBA" id="ARBA00022502"/>
    </source>
</evidence>
<organism evidence="16 17">
    <name type="scientific">Atractosteus spatula</name>
    <name type="common">Alligator gar</name>
    <name type="synonym">Lepisosteus spatula</name>
    <dbReference type="NCBI Taxonomy" id="7917"/>
    <lineage>
        <taxon>Eukaryota</taxon>
        <taxon>Metazoa</taxon>
        <taxon>Chordata</taxon>
        <taxon>Craniata</taxon>
        <taxon>Vertebrata</taxon>
        <taxon>Euteleostomi</taxon>
        <taxon>Actinopterygii</taxon>
        <taxon>Neopterygii</taxon>
        <taxon>Holostei</taxon>
        <taxon>Semionotiformes</taxon>
        <taxon>Lepisosteidae</taxon>
        <taxon>Atractosteus</taxon>
    </lineage>
</organism>
<evidence type="ECO:0000313" key="16">
    <source>
        <dbReference type="EMBL" id="MBN3314627.1"/>
    </source>
</evidence>
<feature type="transmembrane region" description="Helical" evidence="15">
    <location>
        <begin position="465"/>
        <end position="483"/>
    </location>
</feature>
<feature type="transmembrane region" description="Helical" evidence="15">
    <location>
        <begin position="425"/>
        <end position="445"/>
    </location>
</feature>
<reference evidence="16" key="1">
    <citation type="journal article" date="2021" name="Cell">
        <title>Tracing the genetic footprints of vertebrate landing in non-teleost ray-finned fishes.</title>
        <authorList>
            <person name="Bi X."/>
            <person name="Wang K."/>
            <person name="Yang L."/>
            <person name="Pan H."/>
            <person name="Jiang H."/>
            <person name="Wei Q."/>
            <person name="Fang M."/>
            <person name="Yu H."/>
            <person name="Zhu C."/>
            <person name="Cai Y."/>
            <person name="He Y."/>
            <person name="Gan X."/>
            <person name="Zeng H."/>
            <person name="Yu D."/>
            <person name="Zhu Y."/>
            <person name="Jiang H."/>
            <person name="Qiu Q."/>
            <person name="Yang H."/>
            <person name="Zhang Y.E."/>
            <person name="Wang W."/>
            <person name="Zhu M."/>
            <person name="He S."/>
            <person name="Zhang G."/>
        </authorList>
    </citation>
    <scope>NUCLEOTIDE SEQUENCE</scope>
    <source>
        <strain evidence="16">Allg_001</strain>
    </source>
</reference>
<evidence type="ECO:0000256" key="7">
    <source>
        <dbReference type="ARBA" id="ARBA00023136"/>
    </source>
</evidence>
<dbReference type="PANTHER" id="PTHR13304">
    <property type="entry name" value="GLYCOSYLPHOSPHATIDYLINOSITOL ANCHOR ATTACHMENT 1 PROTEIN"/>
    <property type="match status" value="1"/>
</dbReference>
<evidence type="ECO:0000256" key="12">
    <source>
        <dbReference type="ARBA" id="ARBA00093557"/>
    </source>
</evidence>
<comment type="subcellular location">
    <subcellularLocation>
        <location evidence="1">Endoplasmic reticulum membrane</location>
        <topology evidence="1">Multi-pass membrane protein</topology>
    </subcellularLocation>
</comment>
<dbReference type="AlphaFoldDB" id="A0A8J7NJU9"/>
<comment type="caution">
    <text evidence="16">The sequence shown here is derived from an EMBL/GenBank/DDBJ whole genome shotgun (WGS) entry which is preliminary data.</text>
</comment>